<dbReference type="InterPro" id="IPR004794">
    <property type="entry name" value="Eubact_RibD"/>
</dbReference>
<evidence type="ECO:0000256" key="14">
    <source>
        <dbReference type="PIRSR" id="PIRSR006769-2"/>
    </source>
</evidence>
<comment type="catalytic activity">
    <reaction evidence="12">
        <text>2,5-diamino-6-hydroxy-4-(5-phosphoribosylamino)-pyrimidine + H2O + H(+) = 5-amino-6-(5-phospho-D-ribosylamino)uracil + NH4(+)</text>
        <dbReference type="Rhea" id="RHEA:21868"/>
        <dbReference type="ChEBI" id="CHEBI:15377"/>
        <dbReference type="ChEBI" id="CHEBI:15378"/>
        <dbReference type="ChEBI" id="CHEBI:28938"/>
        <dbReference type="ChEBI" id="CHEBI:58453"/>
        <dbReference type="ChEBI" id="CHEBI:58614"/>
        <dbReference type="EC" id="3.5.4.26"/>
    </reaction>
</comment>
<dbReference type="PROSITE" id="PS00903">
    <property type="entry name" value="CYT_DCMP_DEAMINASES_1"/>
    <property type="match status" value="1"/>
</dbReference>
<evidence type="ECO:0000256" key="11">
    <source>
        <dbReference type="ARBA" id="ARBA00023268"/>
    </source>
</evidence>
<keyword evidence="7 12" id="KW-0479">Metal-binding</keyword>
<feature type="binding site" evidence="14">
    <location>
        <position position="195"/>
    </location>
    <ligand>
        <name>NADP(+)</name>
        <dbReference type="ChEBI" id="CHEBI:58349"/>
    </ligand>
</feature>
<keyword evidence="10 12" id="KW-0560">Oxidoreductase</keyword>
<dbReference type="Gene3D" id="3.40.430.10">
    <property type="entry name" value="Dihydrofolate Reductase, subunit A"/>
    <property type="match status" value="1"/>
</dbReference>
<evidence type="ECO:0000256" key="6">
    <source>
        <dbReference type="ARBA" id="ARBA00022619"/>
    </source>
</evidence>
<comment type="similarity">
    <text evidence="5 12">In the C-terminal section; belongs to the HTP reductase family.</text>
</comment>
<dbReference type="Pfam" id="PF00383">
    <property type="entry name" value="dCMP_cyt_deam_1"/>
    <property type="match status" value="1"/>
</dbReference>
<gene>
    <name evidence="17" type="primary">ribD</name>
    <name evidence="17" type="ORF">CWE14_06990</name>
</gene>
<dbReference type="SUPFAM" id="SSF53927">
    <property type="entry name" value="Cytidine deaminase-like"/>
    <property type="match status" value="1"/>
</dbReference>
<dbReference type="Gene3D" id="3.40.140.10">
    <property type="entry name" value="Cytidine Deaminase, domain 2"/>
    <property type="match status" value="1"/>
</dbReference>
<dbReference type="GO" id="GO:0009231">
    <property type="term" value="P:riboflavin biosynthetic process"/>
    <property type="evidence" value="ECO:0007669"/>
    <property type="project" value="UniProtKB-UniPathway"/>
</dbReference>
<feature type="active site" description="Proton donor" evidence="13">
    <location>
        <position position="63"/>
    </location>
</feature>
<protein>
    <recommendedName>
        <fullName evidence="12">Riboflavin biosynthesis protein RibD</fullName>
    </recommendedName>
    <domain>
        <recommendedName>
            <fullName evidence="12">Diaminohydroxyphosphoribosylaminopyrimidine deaminase</fullName>
            <shortName evidence="12">DRAP deaminase</shortName>
            <ecNumber evidence="12">3.5.4.26</ecNumber>
        </recommendedName>
        <alternativeName>
            <fullName evidence="12">Riboflavin-specific deaminase</fullName>
        </alternativeName>
    </domain>
    <domain>
        <recommendedName>
            <fullName evidence="12">5-amino-6-(5-phosphoribosylamino)uracil reductase</fullName>
            <ecNumber evidence="12">1.1.1.193</ecNumber>
        </recommendedName>
        <alternativeName>
            <fullName evidence="12">HTP reductase</fullName>
        </alternativeName>
    </domain>
</protein>
<keyword evidence="12" id="KW-0378">Hydrolase</keyword>
<evidence type="ECO:0000256" key="3">
    <source>
        <dbReference type="ARBA" id="ARBA00004910"/>
    </source>
</evidence>
<dbReference type="InterPro" id="IPR016193">
    <property type="entry name" value="Cytidine_deaminase-like"/>
</dbReference>
<dbReference type="InterPro" id="IPR024072">
    <property type="entry name" value="DHFR-like_dom_sf"/>
</dbReference>
<dbReference type="PANTHER" id="PTHR38011:SF7">
    <property type="entry name" value="2,5-DIAMINO-6-RIBOSYLAMINO-4(3H)-PYRIMIDINONE 5'-PHOSPHATE REDUCTASE"/>
    <property type="match status" value="1"/>
</dbReference>
<dbReference type="EMBL" id="PIPO01000003">
    <property type="protein sequence ID" value="RUO33385.1"/>
    <property type="molecule type" value="Genomic_DNA"/>
</dbReference>
<dbReference type="NCBIfam" id="TIGR00326">
    <property type="entry name" value="eubact_ribD"/>
    <property type="match status" value="1"/>
</dbReference>
<dbReference type="SUPFAM" id="SSF53597">
    <property type="entry name" value="Dihydrofolate reductase-like"/>
    <property type="match status" value="1"/>
</dbReference>
<dbReference type="NCBIfam" id="TIGR00227">
    <property type="entry name" value="ribD_Cterm"/>
    <property type="match status" value="1"/>
</dbReference>
<dbReference type="EC" id="3.5.4.26" evidence="12"/>
<dbReference type="GO" id="GO:0008835">
    <property type="term" value="F:diaminohydroxyphosphoribosylaminopyrimidine deaminase activity"/>
    <property type="evidence" value="ECO:0007669"/>
    <property type="project" value="UniProtKB-EC"/>
</dbReference>
<dbReference type="InterPro" id="IPR002125">
    <property type="entry name" value="CMP_dCMP_dom"/>
</dbReference>
<dbReference type="GO" id="GO:0008703">
    <property type="term" value="F:5-amino-6-(5-phosphoribosylamino)uracil reductase activity"/>
    <property type="evidence" value="ECO:0007669"/>
    <property type="project" value="UniProtKB-EC"/>
</dbReference>
<evidence type="ECO:0000313" key="17">
    <source>
        <dbReference type="EMBL" id="RUO33385.1"/>
    </source>
</evidence>
<dbReference type="PIRSF" id="PIRSF006769">
    <property type="entry name" value="RibD"/>
    <property type="match status" value="1"/>
</dbReference>
<evidence type="ECO:0000259" key="16">
    <source>
        <dbReference type="PROSITE" id="PS51747"/>
    </source>
</evidence>
<evidence type="ECO:0000256" key="4">
    <source>
        <dbReference type="ARBA" id="ARBA00005259"/>
    </source>
</evidence>
<feature type="binding site" evidence="14">
    <location>
        <position position="211"/>
    </location>
    <ligand>
        <name>NADP(+)</name>
        <dbReference type="ChEBI" id="CHEBI:58349"/>
    </ligand>
</feature>
<proteinExistence type="inferred from homology"/>
<dbReference type="InterPro" id="IPR016192">
    <property type="entry name" value="APOBEC/CMP_deaminase_Zn-bd"/>
</dbReference>
<dbReference type="InterPro" id="IPR011549">
    <property type="entry name" value="RibD_C"/>
</dbReference>
<dbReference type="CDD" id="cd01284">
    <property type="entry name" value="Riboflavin_deaminase-reductase"/>
    <property type="match status" value="1"/>
</dbReference>
<accession>A0A432WI09</accession>
<dbReference type="InterPro" id="IPR002734">
    <property type="entry name" value="RibDG_C"/>
</dbReference>
<comment type="catalytic activity">
    <reaction evidence="12">
        <text>5-amino-6-(5-phospho-D-ribitylamino)uracil + NADP(+) = 5-amino-6-(5-phospho-D-ribosylamino)uracil + NADPH + H(+)</text>
        <dbReference type="Rhea" id="RHEA:17845"/>
        <dbReference type="ChEBI" id="CHEBI:15378"/>
        <dbReference type="ChEBI" id="CHEBI:57783"/>
        <dbReference type="ChEBI" id="CHEBI:58349"/>
        <dbReference type="ChEBI" id="CHEBI:58421"/>
        <dbReference type="ChEBI" id="CHEBI:58453"/>
        <dbReference type="EC" id="1.1.1.193"/>
    </reaction>
</comment>
<feature type="binding site" evidence="14">
    <location>
        <position position="165"/>
    </location>
    <ligand>
        <name>NADP(+)</name>
        <dbReference type="ChEBI" id="CHEBI:58349"/>
    </ligand>
</feature>
<evidence type="ECO:0000256" key="1">
    <source>
        <dbReference type="ARBA" id="ARBA00002151"/>
    </source>
</evidence>
<dbReference type="EC" id="1.1.1.193" evidence="12"/>
<dbReference type="GO" id="GO:0050661">
    <property type="term" value="F:NADP binding"/>
    <property type="evidence" value="ECO:0007669"/>
    <property type="project" value="InterPro"/>
</dbReference>
<dbReference type="PROSITE" id="PS51747">
    <property type="entry name" value="CYT_DCMP_DEAMINASES_2"/>
    <property type="match status" value="1"/>
</dbReference>
<feature type="binding site" evidence="14">
    <location>
        <begin position="316"/>
        <end position="322"/>
    </location>
    <ligand>
        <name>NADP(+)</name>
        <dbReference type="ChEBI" id="CHEBI:58349"/>
    </ligand>
</feature>
<dbReference type="UniPathway" id="UPA00275">
    <property type="reaction ID" value="UER00401"/>
</dbReference>
<evidence type="ECO:0000256" key="15">
    <source>
        <dbReference type="PIRSR" id="PIRSR006769-3"/>
    </source>
</evidence>
<feature type="domain" description="CMP/dCMP-type deaminase" evidence="16">
    <location>
        <begin position="1"/>
        <end position="134"/>
    </location>
</feature>
<dbReference type="Pfam" id="PF01872">
    <property type="entry name" value="RibD_C"/>
    <property type="match status" value="1"/>
</dbReference>
<comment type="cofactor">
    <cofactor evidence="12 15">
        <name>Zn(2+)</name>
        <dbReference type="ChEBI" id="CHEBI:29105"/>
    </cofactor>
    <text evidence="12 15">Binds 1 zinc ion.</text>
</comment>
<feature type="binding site" evidence="14">
    <location>
        <position position="181"/>
    </location>
    <ligand>
        <name>NADP(+)</name>
        <dbReference type="ChEBI" id="CHEBI:58349"/>
    </ligand>
</feature>
<evidence type="ECO:0000256" key="7">
    <source>
        <dbReference type="ARBA" id="ARBA00022723"/>
    </source>
</evidence>
<feature type="binding site" evidence="14">
    <location>
        <position position="179"/>
    </location>
    <ligand>
        <name>substrate</name>
    </ligand>
</feature>
<keyword evidence="9 12" id="KW-0521">NADP</keyword>
<feature type="binding site" evidence="14">
    <location>
        <position position="215"/>
    </location>
    <ligand>
        <name>substrate</name>
    </ligand>
</feature>
<evidence type="ECO:0000256" key="13">
    <source>
        <dbReference type="PIRSR" id="PIRSR006769-1"/>
    </source>
</evidence>
<evidence type="ECO:0000256" key="8">
    <source>
        <dbReference type="ARBA" id="ARBA00022833"/>
    </source>
</evidence>
<evidence type="ECO:0000256" key="5">
    <source>
        <dbReference type="ARBA" id="ARBA00007417"/>
    </source>
</evidence>
<evidence type="ECO:0000256" key="12">
    <source>
        <dbReference type="PIRNR" id="PIRNR006769"/>
    </source>
</evidence>
<feature type="binding site" evidence="14">
    <location>
        <position position="218"/>
    </location>
    <ligand>
        <name>substrate</name>
    </ligand>
</feature>
<feature type="binding site" evidence="14">
    <location>
        <position position="207"/>
    </location>
    <ligand>
        <name>NADP(+)</name>
        <dbReference type="ChEBI" id="CHEBI:58349"/>
    </ligand>
</feature>
<feature type="binding site" evidence="15">
    <location>
        <position position="86"/>
    </location>
    <ligand>
        <name>Zn(2+)</name>
        <dbReference type="ChEBI" id="CHEBI:29105"/>
        <note>catalytic</note>
    </ligand>
</feature>
<name>A0A432WI09_9GAMM</name>
<dbReference type="AlphaFoldDB" id="A0A432WI09"/>
<organism evidence="17 18">
    <name type="scientific">Aliidiomarina soli</name>
    <dbReference type="NCBI Taxonomy" id="1928574"/>
    <lineage>
        <taxon>Bacteria</taxon>
        <taxon>Pseudomonadati</taxon>
        <taxon>Pseudomonadota</taxon>
        <taxon>Gammaproteobacteria</taxon>
        <taxon>Alteromonadales</taxon>
        <taxon>Idiomarinaceae</taxon>
        <taxon>Aliidiomarina</taxon>
    </lineage>
</organism>
<keyword evidence="18" id="KW-1185">Reference proteome</keyword>
<feature type="binding site" evidence="15">
    <location>
        <position position="61"/>
    </location>
    <ligand>
        <name>Zn(2+)</name>
        <dbReference type="ChEBI" id="CHEBI:29105"/>
        <note>catalytic</note>
    </ligand>
</feature>
<dbReference type="PANTHER" id="PTHR38011">
    <property type="entry name" value="DIHYDROFOLATE REDUCTASE FAMILY PROTEIN (AFU_ORTHOLOGUE AFUA_8G06820)"/>
    <property type="match status" value="1"/>
</dbReference>
<comment type="pathway">
    <text evidence="3 12">Cofactor biosynthesis; riboflavin biosynthesis; 5-amino-6-(D-ribitylamino)uracil from GTP: step 3/4.</text>
</comment>
<reference evidence="17 18" key="1">
    <citation type="journal article" date="2011" name="Front. Microbiol.">
        <title>Genomic signatures of strain selection and enhancement in Bacillus atrophaeus var. globigii, a historical biowarfare simulant.</title>
        <authorList>
            <person name="Gibbons H.S."/>
            <person name="Broomall S.M."/>
            <person name="McNew L.A."/>
            <person name="Daligault H."/>
            <person name="Chapman C."/>
            <person name="Bruce D."/>
            <person name="Karavis M."/>
            <person name="Krepps M."/>
            <person name="McGregor P.A."/>
            <person name="Hong C."/>
            <person name="Park K.H."/>
            <person name="Akmal A."/>
            <person name="Feldman A."/>
            <person name="Lin J.S."/>
            <person name="Chang W.E."/>
            <person name="Higgs B.W."/>
            <person name="Demirev P."/>
            <person name="Lindquist J."/>
            <person name="Liem A."/>
            <person name="Fochler E."/>
            <person name="Read T.D."/>
            <person name="Tapia R."/>
            <person name="Johnson S."/>
            <person name="Bishop-Lilly K.A."/>
            <person name="Detter C."/>
            <person name="Han C."/>
            <person name="Sozhamannan S."/>
            <person name="Rosenzweig C.N."/>
            <person name="Skowronski E.W."/>
        </authorList>
    </citation>
    <scope>NUCLEOTIDE SEQUENCE [LARGE SCALE GENOMIC DNA]</scope>
    <source>
        <strain evidence="17 18">Y4G10-17</strain>
    </source>
</reference>
<keyword evidence="6 12" id="KW-0686">Riboflavin biosynthesis</keyword>
<dbReference type="GO" id="GO:0008270">
    <property type="term" value="F:zinc ion binding"/>
    <property type="evidence" value="ECO:0007669"/>
    <property type="project" value="InterPro"/>
</dbReference>
<comment type="caution">
    <text evidence="17">The sequence shown here is derived from an EMBL/GenBank/DDBJ whole genome shotgun (WGS) entry which is preliminary data.</text>
</comment>
<evidence type="ECO:0000256" key="9">
    <source>
        <dbReference type="ARBA" id="ARBA00022857"/>
    </source>
</evidence>
<keyword evidence="11" id="KW-0511">Multifunctional enzyme</keyword>
<evidence type="ECO:0000313" key="18">
    <source>
        <dbReference type="Proteomes" id="UP000287823"/>
    </source>
</evidence>
<feature type="binding site" evidence="15">
    <location>
        <position position="95"/>
    </location>
    <ligand>
        <name>Zn(2+)</name>
        <dbReference type="ChEBI" id="CHEBI:29105"/>
        <note>catalytic</note>
    </ligand>
</feature>
<dbReference type="InterPro" id="IPR050765">
    <property type="entry name" value="Riboflavin_Biosynth_HTPR"/>
</dbReference>
<sequence>MQEALRLAALGRFTTSPNPNVGCVVATKSATKSATKHSNESVNASEHILGRGFHAQAGTPHAEVHALAQAGSKAAGSTAYVTLEPCSHYGRTPPCADALIKAGVARVVVAMEDPYHQVAGSGIQRLREAGIAVDVGLMQAEARELNLGFIKRAEQGLPYVRVKLAASVDGRTALSNGQSQWITGVAARQDVQLGRALSSAVLTGAGTVLADDPLLNVRLTRAEYPAELSDDIDVRQPVRIVVDNSGAIGDSLKLWSVASPVWLARPQGATHTVLPAHGEVLSVEGDTESNASRIDLTALMKTLAQRDINDVWVEAGARLSGALLQQGLVDELIVYQAPKLMGPDAKGLIDLPVFTRMTDLPEWRFHSVQQVGEDIKLVLRPRK</sequence>
<dbReference type="Proteomes" id="UP000287823">
    <property type="component" value="Unassembled WGS sequence"/>
</dbReference>
<keyword evidence="8 12" id="KW-0862">Zinc</keyword>
<comment type="similarity">
    <text evidence="4 12">In the N-terminal section; belongs to the cytidine and deoxycytidylate deaminase family.</text>
</comment>
<evidence type="ECO:0000256" key="10">
    <source>
        <dbReference type="ARBA" id="ARBA00023002"/>
    </source>
</evidence>
<feature type="binding site" evidence="14">
    <location>
        <position position="314"/>
    </location>
    <ligand>
        <name>substrate</name>
    </ligand>
</feature>
<evidence type="ECO:0000256" key="2">
    <source>
        <dbReference type="ARBA" id="ARBA00004882"/>
    </source>
</evidence>
<comment type="function">
    <text evidence="1 12">Converts 2,5-diamino-6-(ribosylamino)-4(3h)-pyrimidinone 5'-phosphate into 5-amino-6-(ribosylamino)-2,4(1h,3h)-pyrimidinedione 5'-phosphate.</text>
</comment>
<comment type="pathway">
    <text evidence="2 12">Cofactor biosynthesis; riboflavin biosynthesis; 5-amino-6-(D-ribitylamino)uracil from GTP: step 2/4.</text>
</comment>